<dbReference type="CDD" id="cd00190">
    <property type="entry name" value="Tryp_SPc"/>
    <property type="match status" value="1"/>
</dbReference>
<dbReference type="FunFam" id="2.40.10.10:FF:000017">
    <property type="entry name" value="Chymotrypsin-like elastase family member 1"/>
    <property type="match status" value="1"/>
</dbReference>
<evidence type="ECO:0000256" key="9">
    <source>
        <dbReference type="RuleBase" id="RU363034"/>
    </source>
</evidence>
<sequence length="224" mass="24390">QVSLQMSYPQDPGYYSHICGGTLISSRWVMTAAHCILTPQVSSYQVALGEHNLLEVDGTEYYVGVDAIFTHEGWNPSAITDGYDVALLRLKSPAYANGFVELGKLPPKGLILPNNHPCYITGWGLVSVGGDIADRLQEVMVPVVDHSICSQQDWWGSLAKDTMICAGGDGVRAACSGDSGGPLNCYRDGHWEVHGIASFALLPFCNAYRRPTVYTRVSAYSDWI</sequence>
<organism evidence="11 12">
    <name type="scientific">Rhipidura dahli</name>
    <dbReference type="NCBI Taxonomy" id="667186"/>
    <lineage>
        <taxon>Eukaryota</taxon>
        <taxon>Metazoa</taxon>
        <taxon>Chordata</taxon>
        <taxon>Craniata</taxon>
        <taxon>Vertebrata</taxon>
        <taxon>Euteleostomi</taxon>
        <taxon>Archelosauria</taxon>
        <taxon>Archosauria</taxon>
        <taxon>Dinosauria</taxon>
        <taxon>Saurischia</taxon>
        <taxon>Theropoda</taxon>
        <taxon>Coelurosauria</taxon>
        <taxon>Aves</taxon>
        <taxon>Neognathae</taxon>
        <taxon>Neoaves</taxon>
        <taxon>Telluraves</taxon>
        <taxon>Australaves</taxon>
        <taxon>Passeriformes</taxon>
        <taxon>Rhipiduridae</taxon>
        <taxon>Rhipidura</taxon>
    </lineage>
</organism>
<dbReference type="GO" id="GO:0006508">
    <property type="term" value="P:proteolysis"/>
    <property type="evidence" value="ECO:0007669"/>
    <property type="project" value="UniProtKB-KW"/>
</dbReference>
<dbReference type="InterPro" id="IPR033116">
    <property type="entry name" value="TRYPSIN_SER"/>
</dbReference>
<comment type="subcellular location">
    <subcellularLocation>
        <location evidence="1">Secreted</location>
    </subcellularLocation>
</comment>
<dbReference type="InterPro" id="IPR001254">
    <property type="entry name" value="Trypsin_dom"/>
</dbReference>
<evidence type="ECO:0000259" key="10">
    <source>
        <dbReference type="PROSITE" id="PS50240"/>
    </source>
</evidence>
<keyword evidence="12" id="KW-1185">Reference proteome</keyword>
<evidence type="ECO:0000256" key="8">
    <source>
        <dbReference type="ARBA" id="ARBA00023157"/>
    </source>
</evidence>
<evidence type="ECO:0000256" key="3">
    <source>
        <dbReference type="ARBA" id="ARBA00022670"/>
    </source>
</evidence>
<evidence type="ECO:0000256" key="7">
    <source>
        <dbReference type="ARBA" id="ARBA00023145"/>
    </source>
</evidence>
<gene>
    <name evidence="11" type="primary">Cela1</name>
    <name evidence="11" type="ORF">RHIDAH_R07631</name>
</gene>
<dbReference type="InterPro" id="IPR018114">
    <property type="entry name" value="TRYPSIN_HIS"/>
</dbReference>
<dbReference type="AlphaFoldDB" id="A0A7K9WDA7"/>
<feature type="non-terminal residue" evidence="11">
    <location>
        <position position="1"/>
    </location>
</feature>
<dbReference type="GO" id="GO:0005615">
    <property type="term" value="C:extracellular space"/>
    <property type="evidence" value="ECO:0007669"/>
    <property type="project" value="TreeGrafter"/>
</dbReference>
<dbReference type="EMBL" id="VXAC01004589">
    <property type="protein sequence ID" value="NXI82636.1"/>
    <property type="molecule type" value="Genomic_DNA"/>
</dbReference>
<evidence type="ECO:0000256" key="2">
    <source>
        <dbReference type="ARBA" id="ARBA00022525"/>
    </source>
</evidence>
<dbReference type="SMART" id="SM00020">
    <property type="entry name" value="Tryp_SPc"/>
    <property type="match status" value="1"/>
</dbReference>
<proteinExistence type="predicted"/>
<dbReference type="InterPro" id="IPR043504">
    <property type="entry name" value="Peptidase_S1_PA_chymotrypsin"/>
</dbReference>
<evidence type="ECO:0000313" key="12">
    <source>
        <dbReference type="Proteomes" id="UP000561178"/>
    </source>
</evidence>
<feature type="non-terminal residue" evidence="11">
    <location>
        <position position="224"/>
    </location>
</feature>
<dbReference type="PROSITE" id="PS00135">
    <property type="entry name" value="TRYPSIN_SER"/>
    <property type="match status" value="1"/>
</dbReference>
<evidence type="ECO:0000256" key="4">
    <source>
        <dbReference type="ARBA" id="ARBA00022729"/>
    </source>
</evidence>
<keyword evidence="7" id="KW-0865">Zymogen</keyword>
<accession>A0A7K9WDA7</accession>
<evidence type="ECO:0000256" key="6">
    <source>
        <dbReference type="ARBA" id="ARBA00022825"/>
    </source>
</evidence>
<protein>
    <submittedName>
        <fullName evidence="11">CELA1 elastase</fullName>
    </submittedName>
</protein>
<dbReference type="Proteomes" id="UP000561178">
    <property type="component" value="Unassembled WGS sequence"/>
</dbReference>
<evidence type="ECO:0000256" key="1">
    <source>
        <dbReference type="ARBA" id="ARBA00004613"/>
    </source>
</evidence>
<dbReference type="Pfam" id="PF00089">
    <property type="entry name" value="Trypsin"/>
    <property type="match status" value="1"/>
</dbReference>
<keyword evidence="5 9" id="KW-0378">Hydrolase</keyword>
<dbReference type="InterPro" id="IPR009003">
    <property type="entry name" value="Peptidase_S1_PA"/>
</dbReference>
<dbReference type="SUPFAM" id="SSF50494">
    <property type="entry name" value="Trypsin-like serine proteases"/>
    <property type="match status" value="1"/>
</dbReference>
<feature type="domain" description="Peptidase S1" evidence="10">
    <location>
        <begin position="1"/>
        <end position="224"/>
    </location>
</feature>
<dbReference type="PANTHER" id="PTHR24257:SF17">
    <property type="match status" value="1"/>
</dbReference>
<dbReference type="GO" id="GO:0004252">
    <property type="term" value="F:serine-type endopeptidase activity"/>
    <property type="evidence" value="ECO:0007669"/>
    <property type="project" value="InterPro"/>
</dbReference>
<evidence type="ECO:0000313" key="11">
    <source>
        <dbReference type="EMBL" id="NXI82636.1"/>
    </source>
</evidence>
<reference evidence="11 12" key="1">
    <citation type="submission" date="2019-09" db="EMBL/GenBank/DDBJ databases">
        <title>Bird 10,000 Genomes (B10K) Project - Family phase.</title>
        <authorList>
            <person name="Zhang G."/>
        </authorList>
    </citation>
    <scope>NUCLEOTIDE SEQUENCE [LARGE SCALE GENOMIC DNA]</scope>
    <source>
        <strain evidence="11">B10K-DU-001-49</strain>
        <tissue evidence="11">Muscle</tissue>
    </source>
</reference>
<keyword evidence="3 9" id="KW-0645">Protease</keyword>
<dbReference type="InterPro" id="IPR001314">
    <property type="entry name" value="Peptidase_S1A"/>
</dbReference>
<dbReference type="PANTHER" id="PTHR24257">
    <property type="entry name" value="CHYMOTRYPSIN-LIKE ELASTASE FAMILY MEMBER"/>
    <property type="match status" value="1"/>
</dbReference>
<dbReference type="InterPro" id="IPR050850">
    <property type="entry name" value="Peptidase_S1_Elastase_sf"/>
</dbReference>
<dbReference type="PROSITE" id="PS50240">
    <property type="entry name" value="TRYPSIN_DOM"/>
    <property type="match status" value="1"/>
</dbReference>
<dbReference type="PRINTS" id="PR00722">
    <property type="entry name" value="CHYMOTRYPSIN"/>
</dbReference>
<comment type="caution">
    <text evidence="11">The sequence shown here is derived from an EMBL/GenBank/DDBJ whole genome shotgun (WGS) entry which is preliminary data.</text>
</comment>
<keyword evidence="2" id="KW-0964">Secreted</keyword>
<dbReference type="PROSITE" id="PS00134">
    <property type="entry name" value="TRYPSIN_HIS"/>
    <property type="match status" value="1"/>
</dbReference>
<dbReference type="Gene3D" id="2.40.10.10">
    <property type="entry name" value="Trypsin-like serine proteases"/>
    <property type="match status" value="2"/>
</dbReference>
<evidence type="ECO:0000256" key="5">
    <source>
        <dbReference type="ARBA" id="ARBA00022801"/>
    </source>
</evidence>
<keyword evidence="6 9" id="KW-0720">Serine protease</keyword>
<dbReference type="FunFam" id="2.40.10.10:FF:000122">
    <property type="entry name" value="Chymotrypsin-like elastase family member 1"/>
    <property type="match status" value="1"/>
</dbReference>
<keyword evidence="4" id="KW-0732">Signal</keyword>
<name>A0A7K9WDA7_9PASS</name>
<keyword evidence="8" id="KW-1015">Disulfide bond</keyword>